<dbReference type="EMBL" id="QFGA01000001">
    <property type="protein sequence ID" value="TEB07480.1"/>
    <property type="molecule type" value="Genomic_DNA"/>
</dbReference>
<keyword evidence="1" id="KW-1133">Transmembrane helix</keyword>
<comment type="caution">
    <text evidence="2">The sequence shown here is derived from an EMBL/GenBank/DDBJ whole genome shotgun (WGS) entry which is preliminary data.</text>
</comment>
<keyword evidence="1" id="KW-0472">Membrane</keyword>
<dbReference type="Proteomes" id="UP000298324">
    <property type="component" value="Unassembled WGS sequence"/>
</dbReference>
<evidence type="ECO:0000256" key="1">
    <source>
        <dbReference type="SAM" id="Phobius"/>
    </source>
</evidence>
<sequence length="105" mass="11515">MLKLKLLRVAVIVVLTMTTFVPVASARLAVSSPEYIISKSPITLAIFWPGIIAFLLLLGLSLAGLCYYTRSKQNRSPLFWILGILICITVSYITATFAITPLLLS</sequence>
<gene>
    <name evidence="2" type="ORF">Psch_01034</name>
</gene>
<name>A0A4Y7RFF1_9FIRM</name>
<keyword evidence="1" id="KW-0812">Transmembrane</keyword>
<accession>A0A4Y7RFF1</accession>
<feature type="transmembrane region" description="Helical" evidence="1">
    <location>
        <begin position="79"/>
        <end position="104"/>
    </location>
</feature>
<proteinExistence type="predicted"/>
<evidence type="ECO:0000313" key="3">
    <source>
        <dbReference type="Proteomes" id="UP000298324"/>
    </source>
</evidence>
<evidence type="ECO:0000313" key="2">
    <source>
        <dbReference type="EMBL" id="TEB07480.1"/>
    </source>
</evidence>
<reference evidence="2 3" key="1">
    <citation type="journal article" date="2018" name="Environ. Microbiol.">
        <title>Novel energy conservation strategies and behaviour of Pelotomaculum schinkii driving syntrophic propionate catabolism.</title>
        <authorList>
            <person name="Hidalgo-Ahumada C.A.P."/>
            <person name="Nobu M.K."/>
            <person name="Narihiro T."/>
            <person name="Tamaki H."/>
            <person name="Liu W.T."/>
            <person name="Kamagata Y."/>
            <person name="Stams A.J.M."/>
            <person name="Imachi H."/>
            <person name="Sousa D.Z."/>
        </authorList>
    </citation>
    <scope>NUCLEOTIDE SEQUENCE [LARGE SCALE GENOMIC DNA]</scope>
    <source>
        <strain evidence="2 3">HH</strain>
    </source>
</reference>
<feature type="transmembrane region" description="Helical" evidence="1">
    <location>
        <begin position="42"/>
        <end position="67"/>
    </location>
</feature>
<dbReference type="RefSeq" id="WP_190239359.1">
    <property type="nucleotide sequence ID" value="NZ_QFGA01000001.1"/>
</dbReference>
<dbReference type="AlphaFoldDB" id="A0A4Y7RFF1"/>
<organism evidence="2 3">
    <name type="scientific">Pelotomaculum schinkii</name>
    <dbReference type="NCBI Taxonomy" id="78350"/>
    <lineage>
        <taxon>Bacteria</taxon>
        <taxon>Bacillati</taxon>
        <taxon>Bacillota</taxon>
        <taxon>Clostridia</taxon>
        <taxon>Eubacteriales</taxon>
        <taxon>Desulfotomaculaceae</taxon>
        <taxon>Pelotomaculum</taxon>
    </lineage>
</organism>
<protein>
    <submittedName>
        <fullName evidence="2">Uncharacterized protein</fullName>
    </submittedName>
</protein>
<keyword evidence="3" id="KW-1185">Reference proteome</keyword>